<comment type="similarity">
    <text evidence="3">Belongs to the HTP reductase family.</text>
</comment>
<feature type="domain" description="Bacterial bifunctional deaminase-reductase C-terminal" evidence="13">
    <location>
        <begin position="53"/>
        <end position="276"/>
    </location>
</feature>
<dbReference type="STRING" id="321146.A0A139H2U6"/>
<dbReference type="GO" id="GO:0008703">
    <property type="term" value="F:5-amino-6-(5-phosphoribosylamino)uracil reductase activity"/>
    <property type="evidence" value="ECO:0007669"/>
    <property type="project" value="InterPro"/>
</dbReference>
<keyword evidence="7" id="KW-0521">NADP</keyword>
<evidence type="ECO:0000256" key="8">
    <source>
        <dbReference type="ARBA" id="ARBA00023002"/>
    </source>
</evidence>
<dbReference type="InterPro" id="IPR002734">
    <property type="entry name" value="RibDG_C"/>
</dbReference>
<evidence type="ECO:0000313" key="14">
    <source>
        <dbReference type="EMBL" id="KXS96800.1"/>
    </source>
</evidence>
<comment type="caution">
    <text evidence="14">The sequence shown here is derived from an EMBL/GenBank/DDBJ whole genome shotgun (WGS) entry which is preliminary data.</text>
</comment>
<keyword evidence="15" id="KW-1185">Reference proteome</keyword>
<accession>A0A139H2U6</accession>
<organism evidence="14 15">
    <name type="scientific">Pseudocercospora eumusae</name>
    <dbReference type="NCBI Taxonomy" id="321146"/>
    <lineage>
        <taxon>Eukaryota</taxon>
        <taxon>Fungi</taxon>
        <taxon>Dikarya</taxon>
        <taxon>Ascomycota</taxon>
        <taxon>Pezizomycotina</taxon>
        <taxon>Dothideomycetes</taxon>
        <taxon>Dothideomycetidae</taxon>
        <taxon>Mycosphaerellales</taxon>
        <taxon>Mycosphaerellaceae</taxon>
        <taxon>Pseudocercospora</taxon>
    </lineage>
</organism>
<dbReference type="SUPFAM" id="SSF53597">
    <property type="entry name" value="Dihydrofolate reductase-like"/>
    <property type="match status" value="1"/>
</dbReference>
<evidence type="ECO:0000256" key="6">
    <source>
        <dbReference type="ARBA" id="ARBA00022619"/>
    </source>
</evidence>
<dbReference type="InterPro" id="IPR050765">
    <property type="entry name" value="Riboflavin_Biosynth_HTPR"/>
</dbReference>
<dbReference type="EMBL" id="LFZN01000162">
    <property type="protein sequence ID" value="KXS96800.1"/>
    <property type="molecule type" value="Genomic_DNA"/>
</dbReference>
<dbReference type="AlphaFoldDB" id="A0A139H2U6"/>
<dbReference type="OrthoDB" id="5432at2759"/>
<proteinExistence type="inferred from homology"/>
<evidence type="ECO:0000259" key="13">
    <source>
        <dbReference type="Pfam" id="PF01872"/>
    </source>
</evidence>
<dbReference type="EC" id="1.1.1.302" evidence="4"/>
<evidence type="ECO:0000256" key="4">
    <source>
        <dbReference type="ARBA" id="ARBA00012851"/>
    </source>
</evidence>
<comment type="catalytic activity">
    <reaction evidence="11">
        <text>2,5-diamino-6-(1-D-ribitylamino)pyrimidin-4(3H)-one 5'-phosphate + NAD(+) = 2,5-diamino-6-(1-D-ribosylamino)pyrimidin-4(3H)-one 5'-phosphate + NADH + H(+)</text>
        <dbReference type="Rhea" id="RHEA:27274"/>
        <dbReference type="ChEBI" id="CHEBI:15378"/>
        <dbReference type="ChEBI" id="CHEBI:57540"/>
        <dbReference type="ChEBI" id="CHEBI:57945"/>
        <dbReference type="ChEBI" id="CHEBI:58890"/>
        <dbReference type="ChEBI" id="CHEBI:59545"/>
        <dbReference type="EC" id="1.1.1.302"/>
    </reaction>
</comment>
<evidence type="ECO:0000313" key="15">
    <source>
        <dbReference type="Proteomes" id="UP000070133"/>
    </source>
</evidence>
<dbReference type="PANTHER" id="PTHR38011">
    <property type="entry name" value="DIHYDROFOLATE REDUCTASE FAMILY PROTEIN (AFU_ORTHOLOGUE AFUA_8G06820)"/>
    <property type="match status" value="1"/>
</dbReference>
<keyword evidence="8" id="KW-0560">Oxidoreductase</keyword>
<comment type="catalytic activity">
    <reaction evidence="12">
        <text>2,5-diamino-6-(1-D-ribitylamino)pyrimidin-4(3H)-one 5'-phosphate + NADP(+) = 2,5-diamino-6-(1-D-ribosylamino)pyrimidin-4(3H)-one 5'-phosphate + NADPH + H(+)</text>
        <dbReference type="Rhea" id="RHEA:27278"/>
        <dbReference type="ChEBI" id="CHEBI:15378"/>
        <dbReference type="ChEBI" id="CHEBI:57783"/>
        <dbReference type="ChEBI" id="CHEBI:58349"/>
        <dbReference type="ChEBI" id="CHEBI:58890"/>
        <dbReference type="ChEBI" id="CHEBI:59545"/>
        <dbReference type="EC" id="1.1.1.302"/>
    </reaction>
</comment>
<name>A0A139H2U6_9PEZI</name>
<dbReference type="Proteomes" id="UP000070133">
    <property type="component" value="Unassembled WGS sequence"/>
</dbReference>
<evidence type="ECO:0000256" key="5">
    <source>
        <dbReference type="ARBA" id="ARBA00015035"/>
    </source>
</evidence>
<dbReference type="Pfam" id="PF01872">
    <property type="entry name" value="RibD_C"/>
    <property type="match status" value="1"/>
</dbReference>
<evidence type="ECO:0000256" key="3">
    <source>
        <dbReference type="ARBA" id="ARBA00009723"/>
    </source>
</evidence>
<sequence length="282" mass="30688">MSDITQLSEHDRTFLDSYLPQDACNAHTNETSSSGLQQCHRVRASATEKHDLPFVTLTYASSLDSMIALAPGARTTLSGPETKSMTHYLRLRHDAILIGAGTAAIDDPGLNCRYPKVSLHDQPRPVIVDPNRRWKGESKKAFRLAAESQGKAPWIVTRASVASSLDPLLQIGGDYLILEDDHPSSSDTAISWVSILRALKHRGIDSVMIEGGATVINTLLSLPDLVDSLIITIAPTFLGQGGVAVSPTPKTKNGQRINSAWLDKASWRQFGNDVVLCGRLRR</sequence>
<evidence type="ECO:0000256" key="2">
    <source>
        <dbReference type="ARBA" id="ARBA00005104"/>
    </source>
</evidence>
<evidence type="ECO:0000256" key="11">
    <source>
        <dbReference type="ARBA" id="ARBA00047550"/>
    </source>
</evidence>
<protein>
    <recommendedName>
        <fullName evidence="5">2,5-diamino-6-ribosylamino-4(3H)-pyrimidinone 5'-phosphate reductase</fullName>
        <ecNumber evidence="4">1.1.1.302</ecNumber>
    </recommendedName>
    <alternativeName>
        <fullName evidence="10">2,5-diamino-6-(5-phospho-D-ribosylamino)pyrimidin-4(3H)-one reductase</fullName>
    </alternativeName>
    <alternativeName>
        <fullName evidence="9">2,5-diamino-6-ribitylamino-4(3H)-pyrimidinone 5'-phosphate synthase</fullName>
    </alternativeName>
</protein>
<dbReference type="InterPro" id="IPR024072">
    <property type="entry name" value="DHFR-like_dom_sf"/>
</dbReference>
<reference evidence="14 15" key="1">
    <citation type="submission" date="2015-07" db="EMBL/GenBank/DDBJ databases">
        <title>Comparative genomics of the Sigatoka disease complex on banana suggests a link between parallel evolutionary changes in Pseudocercospora fijiensis and Pseudocercospora eumusae and increased virulence on the banana host.</title>
        <authorList>
            <person name="Chang T.-C."/>
            <person name="Salvucci A."/>
            <person name="Crous P.W."/>
            <person name="Stergiopoulos I."/>
        </authorList>
    </citation>
    <scope>NUCLEOTIDE SEQUENCE [LARGE SCALE GENOMIC DNA]</scope>
    <source>
        <strain evidence="14 15">CBS 114824</strain>
    </source>
</reference>
<evidence type="ECO:0000256" key="12">
    <source>
        <dbReference type="ARBA" id="ARBA00049020"/>
    </source>
</evidence>
<comment type="pathway">
    <text evidence="2">Cofactor biosynthesis; riboflavin biosynthesis.</text>
</comment>
<dbReference type="PANTHER" id="PTHR38011:SF7">
    <property type="entry name" value="2,5-DIAMINO-6-RIBOSYLAMINO-4(3H)-PYRIMIDINONE 5'-PHOSPHATE REDUCTASE"/>
    <property type="match status" value="1"/>
</dbReference>
<evidence type="ECO:0000256" key="1">
    <source>
        <dbReference type="ARBA" id="ARBA00003555"/>
    </source>
</evidence>
<evidence type="ECO:0000256" key="7">
    <source>
        <dbReference type="ARBA" id="ARBA00022857"/>
    </source>
</evidence>
<keyword evidence="6" id="KW-0686">Riboflavin biosynthesis</keyword>
<gene>
    <name evidence="14" type="ORF">AC578_8315</name>
</gene>
<evidence type="ECO:0000256" key="9">
    <source>
        <dbReference type="ARBA" id="ARBA00030073"/>
    </source>
</evidence>
<dbReference type="Gene3D" id="3.40.430.10">
    <property type="entry name" value="Dihydrofolate Reductase, subunit A"/>
    <property type="match status" value="1"/>
</dbReference>
<comment type="function">
    <text evidence="1">Catalyzes an early step in riboflavin biosynthesis, the NADPH-dependent reduction of the ribose side chain of 2,5-diamino-6-ribosylamino-4(3H)-pyrimidinone 5'-phosphate, yielding 2,5-diamino-6-ribitylamino-4(3H)-pyrimidinone 5'-phosphate.</text>
</comment>
<dbReference type="GO" id="GO:0009231">
    <property type="term" value="P:riboflavin biosynthetic process"/>
    <property type="evidence" value="ECO:0007669"/>
    <property type="project" value="UniProtKB-KW"/>
</dbReference>
<evidence type="ECO:0000256" key="10">
    <source>
        <dbReference type="ARBA" id="ARBA00031630"/>
    </source>
</evidence>